<comment type="caution">
    <text evidence="1">The sequence shown here is derived from an EMBL/GenBank/DDBJ whole genome shotgun (WGS) entry which is preliminary data.</text>
</comment>
<evidence type="ECO:0000313" key="1">
    <source>
        <dbReference type="EMBL" id="GBP14810.1"/>
    </source>
</evidence>
<name>A0A4C1TMG6_EUMVA</name>
<dbReference type="Proteomes" id="UP000299102">
    <property type="component" value="Unassembled WGS sequence"/>
</dbReference>
<sequence>MLKYLQASISNSTNSTADLSRSFGKFRVISLKHLTLLRVEPVIVCKAGLSCGFEITRTIWDPELDKPKNLIRKNFGRGIVRLLFIQVHGEILSCGARRSFGAATKNSMRTPRPNVESARGDRRHRNYAHGVICANIMNVAPISTARRTSDPPAQ</sequence>
<evidence type="ECO:0000313" key="2">
    <source>
        <dbReference type="Proteomes" id="UP000299102"/>
    </source>
</evidence>
<keyword evidence="2" id="KW-1185">Reference proteome</keyword>
<dbReference type="EMBL" id="BGZK01000067">
    <property type="protein sequence ID" value="GBP14810.1"/>
    <property type="molecule type" value="Genomic_DNA"/>
</dbReference>
<protein>
    <submittedName>
        <fullName evidence="1">Uncharacterized protein</fullName>
    </submittedName>
</protein>
<dbReference type="AlphaFoldDB" id="A0A4C1TMG6"/>
<accession>A0A4C1TMG6</accession>
<reference evidence="1 2" key="1">
    <citation type="journal article" date="2019" name="Commun. Biol.">
        <title>The bagworm genome reveals a unique fibroin gene that provides high tensile strength.</title>
        <authorList>
            <person name="Kono N."/>
            <person name="Nakamura H."/>
            <person name="Ohtoshi R."/>
            <person name="Tomita M."/>
            <person name="Numata K."/>
            <person name="Arakawa K."/>
        </authorList>
    </citation>
    <scope>NUCLEOTIDE SEQUENCE [LARGE SCALE GENOMIC DNA]</scope>
</reference>
<proteinExistence type="predicted"/>
<gene>
    <name evidence="1" type="ORF">EVAR_75402_1</name>
</gene>
<organism evidence="1 2">
    <name type="scientific">Eumeta variegata</name>
    <name type="common">Bagworm moth</name>
    <name type="synonym">Eumeta japonica</name>
    <dbReference type="NCBI Taxonomy" id="151549"/>
    <lineage>
        <taxon>Eukaryota</taxon>
        <taxon>Metazoa</taxon>
        <taxon>Ecdysozoa</taxon>
        <taxon>Arthropoda</taxon>
        <taxon>Hexapoda</taxon>
        <taxon>Insecta</taxon>
        <taxon>Pterygota</taxon>
        <taxon>Neoptera</taxon>
        <taxon>Endopterygota</taxon>
        <taxon>Lepidoptera</taxon>
        <taxon>Glossata</taxon>
        <taxon>Ditrysia</taxon>
        <taxon>Tineoidea</taxon>
        <taxon>Psychidae</taxon>
        <taxon>Oiketicinae</taxon>
        <taxon>Eumeta</taxon>
    </lineage>
</organism>